<accession>A0ABR8PPF6</accession>
<comment type="caution">
    <text evidence="3">The sequence shown here is derived from an EMBL/GenBank/DDBJ whole genome shotgun (WGS) entry which is preliminary data.</text>
</comment>
<protein>
    <submittedName>
        <fullName evidence="3">YggT family protein</fullName>
    </submittedName>
</protein>
<keyword evidence="4" id="KW-1185">Reference proteome</keyword>
<dbReference type="RefSeq" id="WP_143314388.1">
    <property type="nucleotide sequence ID" value="NZ_JACSRA010000002.1"/>
</dbReference>
<proteinExistence type="inferred from homology"/>
<keyword evidence="2" id="KW-1133">Transmembrane helix</keyword>
<reference evidence="3 4" key="1">
    <citation type="submission" date="2020-08" db="EMBL/GenBank/DDBJ databases">
        <title>A Genomic Blueprint of the Chicken Gut Microbiome.</title>
        <authorList>
            <person name="Gilroy R."/>
            <person name="Ravi A."/>
            <person name="Getino M."/>
            <person name="Pursley I."/>
            <person name="Horton D.L."/>
            <person name="Alikhan N.-F."/>
            <person name="Baker D."/>
            <person name="Gharbi K."/>
            <person name="Hall N."/>
            <person name="Watson M."/>
            <person name="Adriaenssens E.M."/>
            <person name="Foster-Nyarko E."/>
            <person name="Jarju S."/>
            <person name="Secka A."/>
            <person name="Antonio M."/>
            <person name="Oren A."/>
            <person name="Chaudhuri R."/>
            <person name="La Ragione R.M."/>
            <person name="Hildebrand F."/>
            <person name="Pallen M.J."/>
        </authorList>
    </citation>
    <scope>NUCLEOTIDE SEQUENCE [LARGE SCALE GENOMIC DNA]</scope>
    <source>
        <strain evidence="3 4">Sa3CVN1</strain>
    </source>
</reference>
<feature type="transmembrane region" description="Helical" evidence="2">
    <location>
        <begin position="58"/>
        <end position="83"/>
    </location>
</feature>
<organism evidence="3 4">
    <name type="scientific">Clostridium cibarium</name>
    <dbReference type="NCBI Taxonomy" id="2762247"/>
    <lineage>
        <taxon>Bacteria</taxon>
        <taxon>Bacillati</taxon>
        <taxon>Bacillota</taxon>
        <taxon>Clostridia</taxon>
        <taxon>Eubacteriales</taxon>
        <taxon>Clostridiaceae</taxon>
        <taxon>Clostridium</taxon>
    </lineage>
</organism>
<keyword evidence="2" id="KW-0472">Membrane</keyword>
<dbReference type="EMBL" id="JACSRA010000002">
    <property type="protein sequence ID" value="MBD7910055.1"/>
    <property type="molecule type" value="Genomic_DNA"/>
</dbReference>
<dbReference type="InterPro" id="IPR003425">
    <property type="entry name" value="CCB3/YggT"/>
</dbReference>
<evidence type="ECO:0000256" key="1">
    <source>
        <dbReference type="ARBA" id="ARBA00010894"/>
    </source>
</evidence>
<dbReference type="Pfam" id="PF02325">
    <property type="entry name" value="CCB3_YggT"/>
    <property type="match status" value="1"/>
</dbReference>
<dbReference type="Proteomes" id="UP000627781">
    <property type="component" value="Unassembled WGS sequence"/>
</dbReference>
<feature type="transmembrane region" description="Helical" evidence="2">
    <location>
        <begin position="7"/>
        <end position="29"/>
    </location>
</feature>
<sequence>MEIIIKILLTFIRFYELIIFIECILSWIIQDSRNEIMNLLRTITNPILEPFRRLQYKYFGNVGIDVSPIFALILLQMISRFLITIF</sequence>
<evidence type="ECO:0000313" key="4">
    <source>
        <dbReference type="Proteomes" id="UP000627781"/>
    </source>
</evidence>
<name>A0ABR8PPF6_9CLOT</name>
<gene>
    <name evidence="3" type="ORF">H9661_01685</name>
</gene>
<keyword evidence="2" id="KW-0812">Transmembrane</keyword>
<dbReference type="PANTHER" id="PTHR33219:SF14">
    <property type="entry name" value="PROTEIN COFACTOR ASSEMBLY OF COMPLEX C SUBUNIT B CCB3, CHLOROPLASTIC-RELATED"/>
    <property type="match status" value="1"/>
</dbReference>
<comment type="similarity">
    <text evidence="1">Belongs to the YggT family.</text>
</comment>
<evidence type="ECO:0000313" key="3">
    <source>
        <dbReference type="EMBL" id="MBD7910055.1"/>
    </source>
</evidence>
<evidence type="ECO:0000256" key="2">
    <source>
        <dbReference type="SAM" id="Phobius"/>
    </source>
</evidence>
<dbReference type="PANTHER" id="PTHR33219">
    <property type="entry name" value="YLMG HOMOLOG PROTEIN 2, CHLOROPLASTIC"/>
    <property type="match status" value="1"/>
</dbReference>